<sequence length="214" mass="24414">MNGPLECEKPNLDWEDTNTKAVVGGGGVGKSCLTIRFLRNMFVENYDPTTEESYRKDLLLDDQAITLEILDTAGQEEYKIIRDRSFQKMDGFLCCYSVTSKATIGEIRRDFQSIIKIKDTTQVVGVLIANKCDVREEERAVSPEVGKELAREFNVPFVETSAKTGENVELAFLTAAREVRKWLKDHPRDKQKKPKKKKKKKRRGKKKSGCCELM</sequence>
<proteinExistence type="predicted"/>
<keyword evidence="5" id="KW-1185">Reference proteome</keyword>
<dbReference type="SUPFAM" id="SSF52540">
    <property type="entry name" value="P-loop containing nucleoside triphosphate hydrolases"/>
    <property type="match status" value="1"/>
</dbReference>
<keyword evidence="1" id="KW-0547">Nucleotide-binding</keyword>
<dbReference type="SMART" id="SM00174">
    <property type="entry name" value="RHO"/>
    <property type="match status" value="1"/>
</dbReference>
<comment type="caution">
    <text evidence="4">The sequence shown here is derived from an EMBL/GenBank/DDBJ whole genome shotgun (WGS) entry which is preliminary data.</text>
</comment>
<dbReference type="InterPro" id="IPR020849">
    <property type="entry name" value="Small_GTPase_Ras-type"/>
</dbReference>
<organism evidence="4 5">
    <name type="scientific">Anaeramoeba flamelloides</name>
    <dbReference type="NCBI Taxonomy" id="1746091"/>
    <lineage>
        <taxon>Eukaryota</taxon>
        <taxon>Metamonada</taxon>
        <taxon>Anaeramoebidae</taxon>
        <taxon>Anaeramoeba</taxon>
    </lineage>
</organism>
<evidence type="ECO:0000256" key="2">
    <source>
        <dbReference type="ARBA" id="ARBA00023134"/>
    </source>
</evidence>
<dbReference type="NCBIfam" id="TIGR00231">
    <property type="entry name" value="small_GTP"/>
    <property type="match status" value="1"/>
</dbReference>
<dbReference type="PANTHER" id="PTHR24070">
    <property type="entry name" value="RAS, DI-RAS, AND RHEB FAMILY MEMBERS OF SMALL GTPASE SUPERFAMILY"/>
    <property type="match status" value="1"/>
</dbReference>
<dbReference type="CDD" id="cd00876">
    <property type="entry name" value="Ras"/>
    <property type="match status" value="1"/>
</dbReference>
<dbReference type="InterPro" id="IPR005225">
    <property type="entry name" value="Small_GTP-bd"/>
</dbReference>
<evidence type="ECO:0000256" key="1">
    <source>
        <dbReference type="ARBA" id="ARBA00022741"/>
    </source>
</evidence>
<dbReference type="InterPro" id="IPR001806">
    <property type="entry name" value="Small_GTPase"/>
</dbReference>
<dbReference type="SMART" id="SM00175">
    <property type="entry name" value="RAB"/>
    <property type="match status" value="1"/>
</dbReference>
<keyword evidence="2" id="KW-0342">GTP-binding</keyword>
<feature type="compositionally biased region" description="Basic residues" evidence="3">
    <location>
        <begin position="189"/>
        <end position="208"/>
    </location>
</feature>
<dbReference type="PROSITE" id="PS51419">
    <property type="entry name" value="RAB"/>
    <property type="match status" value="1"/>
</dbReference>
<evidence type="ECO:0000313" key="5">
    <source>
        <dbReference type="Proteomes" id="UP001150062"/>
    </source>
</evidence>
<protein>
    <submittedName>
        <fullName evidence="4">Ras</fullName>
    </submittedName>
</protein>
<dbReference type="Gene3D" id="3.40.50.300">
    <property type="entry name" value="P-loop containing nucleotide triphosphate hydrolases"/>
    <property type="match status" value="1"/>
</dbReference>
<dbReference type="SMART" id="SM00173">
    <property type="entry name" value="RAS"/>
    <property type="match status" value="1"/>
</dbReference>
<evidence type="ECO:0000313" key="4">
    <source>
        <dbReference type="EMBL" id="KAJ6231022.1"/>
    </source>
</evidence>
<dbReference type="Pfam" id="PF00071">
    <property type="entry name" value="Ras"/>
    <property type="match status" value="1"/>
</dbReference>
<dbReference type="PROSITE" id="PS51420">
    <property type="entry name" value="RHO"/>
    <property type="match status" value="1"/>
</dbReference>
<accession>A0ABQ8XEE6</accession>
<dbReference type="InterPro" id="IPR027417">
    <property type="entry name" value="P-loop_NTPase"/>
</dbReference>
<feature type="region of interest" description="Disordered" evidence="3">
    <location>
        <begin position="183"/>
        <end position="214"/>
    </location>
</feature>
<evidence type="ECO:0000256" key="3">
    <source>
        <dbReference type="SAM" id="MobiDB-lite"/>
    </source>
</evidence>
<dbReference type="Proteomes" id="UP001150062">
    <property type="component" value="Unassembled WGS sequence"/>
</dbReference>
<dbReference type="PRINTS" id="PR00449">
    <property type="entry name" value="RASTRNSFRMNG"/>
</dbReference>
<reference evidence="4" key="1">
    <citation type="submission" date="2022-08" db="EMBL/GenBank/DDBJ databases">
        <title>Novel sulfate-reducing endosymbionts in the free-living metamonad Anaeramoeba.</title>
        <authorList>
            <person name="Jerlstrom-Hultqvist J."/>
            <person name="Cepicka I."/>
            <person name="Gallot-Lavallee L."/>
            <person name="Salas-Leiva D."/>
            <person name="Curtis B.A."/>
            <person name="Zahonova K."/>
            <person name="Pipaliya S."/>
            <person name="Dacks J."/>
            <person name="Roger A.J."/>
        </authorList>
    </citation>
    <scope>NUCLEOTIDE SEQUENCE</scope>
    <source>
        <strain evidence="4">Schooner1</strain>
    </source>
</reference>
<dbReference type="PROSITE" id="PS51421">
    <property type="entry name" value="RAS"/>
    <property type="match status" value="1"/>
</dbReference>
<dbReference type="EMBL" id="JAOAOG010000304">
    <property type="protein sequence ID" value="KAJ6231022.1"/>
    <property type="molecule type" value="Genomic_DNA"/>
</dbReference>
<name>A0ABQ8XEE6_9EUKA</name>
<gene>
    <name evidence="4" type="ORF">M0813_00837</name>
</gene>